<sequence>MARAVTDEVDVVARATAAIGERVHTLMWRSGRTQKQLAAVLNVNQGSISNRLRGKTEWSAIDIAVTAAWLGVEPAELMPEVELLPDDGGDGGAAGAPTRARTWDLRIKSPLESPFASVELEAA</sequence>
<dbReference type="InterPro" id="IPR001387">
    <property type="entry name" value="Cro/C1-type_HTH"/>
</dbReference>
<dbReference type="RefSeq" id="YP_010754764.1">
    <property type="nucleotide sequence ID" value="NC_073463.1"/>
</dbReference>
<dbReference type="PROSITE" id="PS50943">
    <property type="entry name" value="HTH_CROC1"/>
    <property type="match status" value="1"/>
</dbReference>
<reference evidence="2 3" key="1">
    <citation type="submission" date="2019-07" db="EMBL/GenBank/DDBJ databases">
        <authorList>
            <person name="Widmer J."/>
            <person name="Andre W."/>
            <person name="Castro A."/>
            <person name="Cintron J."/>
            <person name="Cintron J."/>
            <person name="Elliott S."/>
            <person name="Harel H."/>
            <person name="Hasan D."/>
            <person name="Page A."/>
            <person name="Santana M."/>
            <person name="Slobasky M."/>
            <person name="Stevens T."/>
            <person name="Vilcin V."/>
            <person name="Whitaker K."/>
            <person name="Yelvington M."/>
            <person name="Wiersma-Koch H."/>
            <person name="Douthitt C."/>
            <person name="D'Elia T."/>
            <person name="Garlena R.A."/>
            <person name="Russell D.A."/>
            <person name="Pope W.H."/>
            <person name="Jacobs-Sera D."/>
            <person name="Hatfull G.F."/>
        </authorList>
    </citation>
    <scope>NUCLEOTIDE SEQUENCE [LARGE SCALE GENOMIC DNA]</scope>
</reference>
<feature type="domain" description="HTH cro/C1-type" evidence="1">
    <location>
        <begin position="31"/>
        <end position="77"/>
    </location>
</feature>
<dbReference type="GO" id="GO:0003677">
    <property type="term" value="F:DNA binding"/>
    <property type="evidence" value="ECO:0007669"/>
    <property type="project" value="InterPro"/>
</dbReference>
<protein>
    <submittedName>
        <fullName evidence="2">Immunity repressor</fullName>
    </submittedName>
</protein>
<evidence type="ECO:0000313" key="2">
    <source>
        <dbReference type="EMBL" id="QFG10055.1"/>
    </source>
</evidence>
<organism evidence="2 3">
    <name type="scientific">Mycobacterium phage IdentityCrisis</name>
    <dbReference type="NCBI Taxonomy" id="2599866"/>
    <lineage>
        <taxon>Viruses</taxon>
        <taxon>Duplodnaviria</taxon>
        <taxon>Heunggongvirae</taxon>
        <taxon>Uroviricota</taxon>
        <taxon>Caudoviricetes</taxon>
        <taxon>Identitycrisisvirus</taxon>
        <taxon>Identitycrisisvirus identitycrisis</taxon>
    </lineage>
</organism>
<proteinExistence type="predicted"/>
<evidence type="ECO:0000313" key="3">
    <source>
        <dbReference type="Proteomes" id="UP000326087"/>
    </source>
</evidence>
<gene>
    <name evidence="2" type="primary">36</name>
    <name evidence="2" type="ORF">SEA_IDENTITYCRISIS_36</name>
</gene>
<evidence type="ECO:0000259" key="1">
    <source>
        <dbReference type="PROSITE" id="PS50943"/>
    </source>
</evidence>
<dbReference type="Gene3D" id="1.10.260.40">
    <property type="entry name" value="lambda repressor-like DNA-binding domains"/>
    <property type="match status" value="1"/>
</dbReference>
<dbReference type="CDD" id="cd00093">
    <property type="entry name" value="HTH_XRE"/>
    <property type="match status" value="1"/>
</dbReference>
<name>A0A5J6THA0_9CAUD</name>
<dbReference type="InterPro" id="IPR010982">
    <property type="entry name" value="Lambda_DNA-bd_dom_sf"/>
</dbReference>
<dbReference type="EMBL" id="MN234184">
    <property type="protein sequence ID" value="QFG10055.1"/>
    <property type="molecule type" value="Genomic_DNA"/>
</dbReference>
<dbReference type="SUPFAM" id="SSF47413">
    <property type="entry name" value="lambda repressor-like DNA-binding domains"/>
    <property type="match status" value="1"/>
</dbReference>
<dbReference type="GeneID" id="80019363"/>
<dbReference type="Proteomes" id="UP000326087">
    <property type="component" value="Segment"/>
</dbReference>
<accession>A0A5J6THA0</accession>
<keyword evidence="3" id="KW-1185">Reference proteome</keyword>
<dbReference type="KEGG" id="vg:80019363"/>